<dbReference type="Pfam" id="PF13556">
    <property type="entry name" value="HTH_30"/>
    <property type="match status" value="1"/>
</dbReference>
<comment type="similarity">
    <text evidence="1">Belongs to the CdaR family.</text>
</comment>
<evidence type="ECO:0000313" key="5">
    <source>
        <dbReference type="EMBL" id="UUI02389.1"/>
    </source>
</evidence>
<feature type="domain" description="Purine catabolism PurC-like" evidence="2">
    <location>
        <begin position="5"/>
        <end position="127"/>
    </location>
</feature>
<sequence length="541" mass="62320">MNIRDMMQLAPFQQASILAGRNGIENKVLNATFIDAPDGYQWCKSGDFIVTTGYPFISNQAWEKGVMKLLKSLVSKNCAGVGVKLGRYIPDLPEKIVTYADENNLPIVSLPNDLSWSDVIVPIITQINQKQENELQKTHEVYEQFHHHLKVKGNLYNLADLLHTIIQVPITIYNRDYSQIIHTHEEIFPQEEIEKIISTLSCQKSQPILNANWNDTEFTVRWLYSSNRLVGGVFLWGAHSELQAWEKAALEQTSVITVLEIERIRTSSATLQHFRNDFLTELLEGKILEQEVIYRRAREVNWDLGDSYKVVLLDCYLENSPNENDIPIWQQKINILNEFENELRIVLPKTLIGFDAQNRYIFLVSGTEEDTSIINKIRHTIRKLNITSFCGGIGRKAWIEALSTSYKEAISAYQVAYTSIEESDTAKESQFYIRSFQSLDVERILFSDNPKAASQSMFQEYLKKVVDYDKKRNSDLLSTLKVFLDNNMNYDETANALFIHRNTVRYRIKMIQELTSLDLGNLKDLLLLQMAMTVMDSFVKG</sequence>
<dbReference type="InterPro" id="IPR041522">
    <property type="entry name" value="CdaR_GGDEF"/>
</dbReference>
<gene>
    <name evidence="5" type="ORF">NP439_20485</name>
</gene>
<dbReference type="InterPro" id="IPR025736">
    <property type="entry name" value="PucR_C-HTH_dom"/>
</dbReference>
<dbReference type="Pfam" id="PF17853">
    <property type="entry name" value="GGDEF_2"/>
    <property type="match status" value="1"/>
</dbReference>
<dbReference type="InterPro" id="IPR012914">
    <property type="entry name" value="PucR_dom"/>
</dbReference>
<protein>
    <submittedName>
        <fullName evidence="5">PucR family transcriptional regulator ligand-binding domain-containing protein</fullName>
    </submittedName>
</protein>
<evidence type="ECO:0000313" key="6">
    <source>
        <dbReference type="Proteomes" id="UP001059773"/>
    </source>
</evidence>
<evidence type="ECO:0000259" key="4">
    <source>
        <dbReference type="Pfam" id="PF17853"/>
    </source>
</evidence>
<dbReference type="EMBL" id="CP101914">
    <property type="protein sequence ID" value="UUI02389.1"/>
    <property type="molecule type" value="Genomic_DNA"/>
</dbReference>
<dbReference type="Proteomes" id="UP001059773">
    <property type="component" value="Chromosome"/>
</dbReference>
<dbReference type="Gene3D" id="1.10.10.2840">
    <property type="entry name" value="PucR C-terminal helix-turn-helix domain"/>
    <property type="match status" value="1"/>
</dbReference>
<dbReference type="InterPro" id="IPR042070">
    <property type="entry name" value="PucR_C-HTH_sf"/>
</dbReference>
<proteinExistence type="inferred from homology"/>
<evidence type="ECO:0000259" key="3">
    <source>
        <dbReference type="Pfam" id="PF13556"/>
    </source>
</evidence>
<dbReference type="PANTHER" id="PTHR33744">
    <property type="entry name" value="CARBOHYDRATE DIACID REGULATOR"/>
    <property type="match status" value="1"/>
</dbReference>
<keyword evidence="6" id="KW-1185">Reference proteome</keyword>
<dbReference type="RefSeq" id="WP_256707623.1">
    <property type="nucleotide sequence ID" value="NZ_CP101914.1"/>
</dbReference>
<organism evidence="5 6">
    <name type="scientific">Oceanobacillus jeddahense</name>
    <dbReference type="NCBI Taxonomy" id="1462527"/>
    <lineage>
        <taxon>Bacteria</taxon>
        <taxon>Bacillati</taxon>
        <taxon>Bacillota</taxon>
        <taxon>Bacilli</taxon>
        <taxon>Bacillales</taxon>
        <taxon>Bacillaceae</taxon>
        <taxon>Oceanobacillus</taxon>
    </lineage>
</organism>
<accession>A0ABY5JRH7</accession>
<evidence type="ECO:0000259" key="2">
    <source>
        <dbReference type="Pfam" id="PF07905"/>
    </source>
</evidence>
<dbReference type="InterPro" id="IPR051448">
    <property type="entry name" value="CdaR-like_regulators"/>
</dbReference>
<feature type="domain" description="PucR C-terminal helix-turn-helix" evidence="3">
    <location>
        <begin position="476"/>
        <end position="533"/>
    </location>
</feature>
<name>A0ABY5JRH7_9BACI</name>
<dbReference type="Pfam" id="PF07905">
    <property type="entry name" value="PucR"/>
    <property type="match status" value="1"/>
</dbReference>
<evidence type="ECO:0000256" key="1">
    <source>
        <dbReference type="ARBA" id="ARBA00006754"/>
    </source>
</evidence>
<feature type="domain" description="CdaR GGDEF-like" evidence="4">
    <location>
        <begin position="290"/>
        <end position="415"/>
    </location>
</feature>
<reference evidence="5" key="1">
    <citation type="submission" date="2022-07" db="EMBL/GenBank/DDBJ databases">
        <title>FELIX.</title>
        <authorList>
            <person name="Wan K.H."/>
            <person name="Park S."/>
            <person name="Lawrence Q."/>
            <person name="Eichenberger J.P."/>
            <person name="Booth B.W."/>
            <person name="Piaggio A.J."/>
            <person name="Chandler J.C."/>
            <person name="Franklin A.B."/>
            <person name="Celniker S.E."/>
        </authorList>
    </citation>
    <scope>NUCLEOTIDE SEQUENCE</scope>
    <source>
        <strain evidence="5">QA-1986 374</strain>
    </source>
</reference>